<feature type="transmembrane region" description="Helical" evidence="1">
    <location>
        <begin position="105"/>
        <end position="129"/>
    </location>
</feature>
<sequence length="189" mass="21157">MDYYYSYNSTYGYENPAFIVGYTIGILVFAAIAVISWWRIFSKAGEAGWKAIIPFYNMYTAYKLFWKKAIFFIMLALGVVGAIGYFIMIFGVAAMYMFGGGSGNMAAFAIGLILLLGCSVAALVLQIIFYNRISKAFGHGAGFTVGLVLLNFIFWLILAFGSSRYVTDDQVQNMNNENANQYTYRNPME</sequence>
<keyword evidence="3" id="KW-1185">Reference proteome</keyword>
<evidence type="ECO:0000313" key="3">
    <source>
        <dbReference type="Proteomes" id="UP000610862"/>
    </source>
</evidence>
<dbReference type="EMBL" id="JACRTA010000003">
    <property type="protein sequence ID" value="MBC8568902.1"/>
    <property type="molecule type" value="Genomic_DNA"/>
</dbReference>
<dbReference type="Pfam" id="PF18936">
    <property type="entry name" value="DUF5684"/>
    <property type="match status" value="2"/>
</dbReference>
<dbReference type="Proteomes" id="UP000610862">
    <property type="component" value="Unassembled WGS sequence"/>
</dbReference>
<keyword evidence="1" id="KW-0812">Transmembrane</keyword>
<feature type="transmembrane region" description="Helical" evidence="1">
    <location>
        <begin position="20"/>
        <end position="40"/>
    </location>
</feature>
<proteinExistence type="predicted"/>
<keyword evidence="1" id="KW-1133">Transmembrane helix</keyword>
<dbReference type="AlphaFoldDB" id="A0A926EBU3"/>
<evidence type="ECO:0000256" key="1">
    <source>
        <dbReference type="SAM" id="Phobius"/>
    </source>
</evidence>
<accession>A0A926EBU3</accession>
<feature type="transmembrane region" description="Helical" evidence="1">
    <location>
        <begin position="69"/>
        <end position="99"/>
    </location>
</feature>
<keyword evidence="1" id="KW-0472">Membrane</keyword>
<name>A0A926EBU3_9FIRM</name>
<gene>
    <name evidence="2" type="ORF">H8692_09050</name>
</gene>
<feature type="transmembrane region" description="Helical" evidence="1">
    <location>
        <begin position="141"/>
        <end position="161"/>
    </location>
</feature>
<comment type="caution">
    <text evidence="2">The sequence shown here is derived from an EMBL/GenBank/DDBJ whole genome shotgun (WGS) entry which is preliminary data.</text>
</comment>
<dbReference type="RefSeq" id="WP_177268384.1">
    <property type="nucleotide sequence ID" value="NZ_JACRTA010000003.1"/>
</dbReference>
<evidence type="ECO:0000313" key="2">
    <source>
        <dbReference type="EMBL" id="MBC8568902.1"/>
    </source>
</evidence>
<organism evidence="2 3">
    <name type="scientific">Lentihominibacter hominis</name>
    <dbReference type="NCBI Taxonomy" id="2763645"/>
    <lineage>
        <taxon>Bacteria</taxon>
        <taxon>Bacillati</taxon>
        <taxon>Bacillota</taxon>
        <taxon>Clostridia</taxon>
        <taxon>Peptostreptococcales</taxon>
        <taxon>Anaerovoracaceae</taxon>
        <taxon>Lentihominibacter</taxon>
    </lineage>
</organism>
<dbReference type="InterPro" id="IPR043739">
    <property type="entry name" value="DUF5684"/>
</dbReference>
<reference evidence="2" key="1">
    <citation type="submission" date="2020-08" db="EMBL/GenBank/DDBJ databases">
        <title>Genome public.</title>
        <authorList>
            <person name="Liu C."/>
            <person name="Sun Q."/>
        </authorList>
    </citation>
    <scope>NUCLEOTIDE SEQUENCE</scope>
    <source>
        <strain evidence="2">NSJ-24</strain>
    </source>
</reference>
<protein>
    <submittedName>
        <fullName evidence="2">Uncharacterized protein</fullName>
    </submittedName>
</protein>